<feature type="region of interest" description="Disordered" evidence="2">
    <location>
        <begin position="203"/>
        <end position="223"/>
    </location>
</feature>
<organism evidence="5 6">
    <name type="scientific">Amycolatopsis mediterranei (strain U-32)</name>
    <dbReference type="NCBI Taxonomy" id="749927"/>
    <lineage>
        <taxon>Bacteria</taxon>
        <taxon>Bacillati</taxon>
        <taxon>Actinomycetota</taxon>
        <taxon>Actinomycetes</taxon>
        <taxon>Pseudonocardiales</taxon>
        <taxon>Pseudonocardiaceae</taxon>
        <taxon>Amycolatopsis</taxon>
    </lineage>
</organism>
<evidence type="ECO:0000313" key="5">
    <source>
        <dbReference type="EMBL" id="ADJ43934.1"/>
    </source>
</evidence>
<dbReference type="InterPro" id="IPR009003">
    <property type="entry name" value="Peptidase_S1_PA"/>
</dbReference>
<dbReference type="SMART" id="SM00020">
    <property type="entry name" value="Tryp_SPc"/>
    <property type="match status" value="1"/>
</dbReference>
<dbReference type="RefSeq" id="WP_013224014.1">
    <property type="nucleotide sequence ID" value="NC_014318.1"/>
</dbReference>
<reference evidence="5 6" key="1">
    <citation type="journal article" date="2010" name="Cell Res.">
        <title>Complete genome sequence of the rifamycin SV-producing Amycolatopsis mediterranei U32 revealed its genetic characteristics in phylogeny and metabolism.</title>
        <authorList>
            <person name="Zhao W."/>
            <person name="Zhong Y."/>
            <person name="Yuan H."/>
            <person name="Wang J."/>
            <person name="Zheng H."/>
            <person name="Wang Y."/>
            <person name="Cen X."/>
            <person name="Xu F."/>
            <person name="Bai J."/>
            <person name="Han X."/>
            <person name="Lu G."/>
            <person name="Zhu Y."/>
            <person name="Shao Z."/>
            <person name="Yan H."/>
            <person name="Li C."/>
            <person name="Peng N."/>
            <person name="Zhang Z."/>
            <person name="Zhang Y."/>
            <person name="Lin W."/>
            <person name="Fan Y."/>
            <person name="Qin Z."/>
            <person name="Hu Y."/>
            <person name="Zhu B."/>
            <person name="Wang S."/>
            <person name="Ding X."/>
            <person name="Zhao G.P."/>
        </authorList>
    </citation>
    <scope>NUCLEOTIDE SEQUENCE [LARGE SCALE GENOMIC DNA]</scope>
    <source>
        <strain evidence="6">U-32</strain>
    </source>
</reference>
<sequence length="269" mass="28339">MAASLLALTTTAVIPAASADTGVQPNIVGGTGATGNTSWMASLQYDAPDYGRTAYHTCGAVLVFRQWVVTGAQCVTDDPSNPPGQVPTDKKTFSVRVGSKDRTKGGQVAKIKRIVVRAGWNWGQTAPVEDLVMAELDHPLDLQPLQLAPRAPRPGTRIRLYGWGADDPAVPPTSLPRRLQQLDTTVVPAARCANAFQSAGEFCTDNPHGTDGPGNGDSGSPAVQMVNGVPQLVGTCSRGGSAVPGEDTTVYTSVPDFRRWIYDVARDNA</sequence>
<keyword evidence="5" id="KW-0378">Hydrolase</keyword>
<dbReference type="OrthoDB" id="3657335at2"/>
<dbReference type="PATRIC" id="fig|749927.5.peg.2198"/>
<dbReference type="InterPro" id="IPR050430">
    <property type="entry name" value="Peptidase_S1"/>
</dbReference>
<proteinExistence type="predicted"/>
<protein>
    <submittedName>
        <fullName evidence="5">Secreted trypsin-like serine protease</fullName>
    </submittedName>
</protein>
<dbReference type="Gene3D" id="2.40.10.10">
    <property type="entry name" value="Trypsin-like serine proteases"/>
    <property type="match status" value="1"/>
</dbReference>
<dbReference type="PANTHER" id="PTHR24276:SF91">
    <property type="entry name" value="AT26814P-RELATED"/>
    <property type="match status" value="1"/>
</dbReference>
<dbReference type="KEGG" id="amd:AMED_2129"/>
<feature type="signal peptide" evidence="3">
    <location>
        <begin position="1"/>
        <end position="19"/>
    </location>
</feature>
<dbReference type="GeneID" id="92869915"/>
<evidence type="ECO:0000256" key="2">
    <source>
        <dbReference type="SAM" id="MobiDB-lite"/>
    </source>
</evidence>
<gene>
    <name evidence="5" type="ordered locus">AMED_2129</name>
</gene>
<keyword evidence="5" id="KW-0645">Protease</keyword>
<feature type="domain" description="Peptidase S1" evidence="4">
    <location>
        <begin position="27"/>
        <end position="266"/>
    </location>
</feature>
<dbReference type="InterPro" id="IPR043504">
    <property type="entry name" value="Peptidase_S1_PA_chymotrypsin"/>
</dbReference>
<name>A0A0H3D170_AMYMU</name>
<dbReference type="eggNOG" id="COG5640">
    <property type="taxonomic scope" value="Bacteria"/>
</dbReference>
<evidence type="ECO:0000259" key="4">
    <source>
        <dbReference type="PROSITE" id="PS50240"/>
    </source>
</evidence>
<dbReference type="PROSITE" id="PS50240">
    <property type="entry name" value="TRYPSIN_DOM"/>
    <property type="match status" value="1"/>
</dbReference>
<evidence type="ECO:0000313" key="6">
    <source>
        <dbReference type="Proteomes" id="UP000000328"/>
    </source>
</evidence>
<dbReference type="PANTHER" id="PTHR24276">
    <property type="entry name" value="POLYSERASE-RELATED"/>
    <property type="match status" value="1"/>
</dbReference>
<dbReference type="HOGENOM" id="CLU_006842_7_5_11"/>
<dbReference type="SUPFAM" id="SSF50494">
    <property type="entry name" value="Trypsin-like serine proteases"/>
    <property type="match status" value="1"/>
</dbReference>
<dbReference type="Pfam" id="PF00089">
    <property type="entry name" value="Trypsin"/>
    <property type="match status" value="1"/>
</dbReference>
<keyword evidence="3" id="KW-0732">Signal</keyword>
<dbReference type="GO" id="GO:0004252">
    <property type="term" value="F:serine-type endopeptidase activity"/>
    <property type="evidence" value="ECO:0007669"/>
    <property type="project" value="InterPro"/>
</dbReference>
<dbReference type="EMBL" id="CP002000">
    <property type="protein sequence ID" value="ADJ43934.1"/>
    <property type="molecule type" value="Genomic_DNA"/>
</dbReference>
<accession>A0A0H3D170</accession>
<feature type="chain" id="PRO_5002606992" evidence="3">
    <location>
        <begin position="20"/>
        <end position="269"/>
    </location>
</feature>
<dbReference type="Proteomes" id="UP000000328">
    <property type="component" value="Chromosome"/>
</dbReference>
<evidence type="ECO:0000256" key="1">
    <source>
        <dbReference type="ARBA" id="ARBA00023157"/>
    </source>
</evidence>
<dbReference type="GO" id="GO:0006508">
    <property type="term" value="P:proteolysis"/>
    <property type="evidence" value="ECO:0007669"/>
    <property type="project" value="UniProtKB-KW"/>
</dbReference>
<dbReference type="InterPro" id="IPR001254">
    <property type="entry name" value="Trypsin_dom"/>
</dbReference>
<keyword evidence="1" id="KW-1015">Disulfide bond</keyword>
<dbReference type="AlphaFoldDB" id="A0A0H3D170"/>
<evidence type="ECO:0000256" key="3">
    <source>
        <dbReference type="SAM" id="SignalP"/>
    </source>
</evidence>